<protein>
    <submittedName>
        <fullName evidence="1">Uncharacterized protein</fullName>
    </submittedName>
</protein>
<evidence type="ECO:0000313" key="1">
    <source>
        <dbReference type="EMBL" id="KAK9282760.1"/>
    </source>
</evidence>
<dbReference type="AlphaFoldDB" id="A0AAP0X295"/>
<comment type="caution">
    <text evidence="1">The sequence shown here is derived from an EMBL/GenBank/DDBJ whole genome shotgun (WGS) entry which is preliminary data.</text>
</comment>
<accession>A0AAP0X295</accession>
<keyword evidence="2" id="KW-1185">Reference proteome</keyword>
<proteinExistence type="predicted"/>
<dbReference type="Proteomes" id="UP001415857">
    <property type="component" value="Unassembled WGS sequence"/>
</dbReference>
<sequence length="100" mass="11611">MKFFISFYRLLNLNPNFSATRKDSFSANVCKENVQPPITRHSRGCLSSTLLCVKGPIATTKGAEIEETDVVKSHFTHVYCYSKHAFMRQRPNLHHQRRRN</sequence>
<organism evidence="1 2">
    <name type="scientific">Liquidambar formosana</name>
    <name type="common">Formosan gum</name>
    <dbReference type="NCBI Taxonomy" id="63359"/>
    <lineage>
        <taxon>Eukaryota</taxon>
        <taxon>Viridiplantae</taxon>
        <taxon>Streptophyta</taxon>
        <taxon>Embryophyta</taxon>
        <taxon>Tracheophyta</taxon>
        <taxon>Spermatophyta</taxon>
        <taxon>Magnoliopsida</taxon>
        <taxon>eudicotyledons</taxon>
        <taxon>Gunneridae</taxon>
        <taxon>Pentapetalae</taxon>
        <taxon>Saxifragales</taxon>
        <taxon>Altingiaceae</taxon>
        <taxon>Liquidambar</taxon>
    </lineage>
</organism>
<name>A0AAP0X295_LIQFO</name>
<gene>
    <name evidence="1" type="ORF">L1049_010981</name>
</gene>
<reference evidence="1 2" key="1">
    <citation type="journal article" date="2024" name="Plant J.">
        <title>Genome sequences and population genomics reveal climatic adaptation and genomic divergence between two closely related sweetgum species.</title>
        <authorList>
            <person name="Xu W.Q."/>
            <person name="Ren C.Q."/>
            <person name="Zhang X.Y."/>
            <person name="Comes H.P."/>
            <person name="Liu X.H."/>
            <person name="Li Y.G."/>
            <person name="Kettle C.J."/>
            <person name="Jalonen R."/>
            <person name="Gaisberger H."/>
            <person name="Ma Y.Z."/>
            <person name="Qiu Y.X."/>
        </authorList>
    </citation>
    <scope>NUCLEOTIDE SEQUENCE [LARGE SCALE GENOMIC DNA]</scope>
    <source>
        <strain evidence="1">Hangzhou</strain>
    </source>
</reference>
<evidence type="ECO:0000313" key="2">
    <source>
        <dbReference type="Proteomes" id="UP001415857"/>
    </source>
</evidence>
<dbReference type="EMBL" id="JBBPBK010000006">
    <property type="protein sequence ID" value="KAK9282760.1"/>
    <property type="molecule type" value="Genomic_DNA"/>
</dbReference>